<evidence type="ECO:0000259" key="9">
    <source>
        <dbReference type="Pfam" id="PF16320"/>
    </source>
</evidence>
<dbReference type="EMBL" id="JACMSC010000019">
    <property type="protein sequence ID" value="KAG6473505.1"/>
    <property type="molecule type" value="Genomic_DNA"/>
</dbReference>
<feature type="domain" description="Large ribosomal subunit protein bL12 C-terminal" evidence="8">
    <location>
        <begin position="123"/>
        <end position="189"/>
    </location>
</feature>
<keyword evidence="11" id="KW-1185">Reference proteome</keyword>
<dbReference type="Gene3D" id="1.20.5.710">
    <property type="entry name" value="Single helix bin"/>
    <property type="match status" value="1"/>
</dbReference>
<dbReference type="PANTHER" id="PTHR45987">
    <property type="entry name" value="39S RIBOSOMAL PROTEIN L12"/>
    <property type="match status" value="1"/>
</dbReference>
<dbReference type="InterPro" id="IPR008932">
    <property type="entry name" value="Ribosomal_bL12_oligo"/>
</dbReference>
<evidence type="ECO:0000259" key="8">
    <source>
        <dbReference type="Pfam" id="PF00542"/>
    </source>
</evidence>
<dbReference type="InterPro" id="IPR014719">
    <property type="entry name" value="Ribosomal_bL12_C/ClpS-like"/>
</dbReference>
<evidence type="ECO:0000256" key="6">
    <source>
        <dbReference type="ARBA" id="ARBA00022980"/>
    </source>
</evidence>
<dbReference type="Proteomes" id="UP000734854">
    <property type="component" value="Unassembled WGS sequence"/>
</dbReference>
<dbReference type="SUPFAM" id="SSF54736">
    <property type="entry name" value="ClpS-like"/>
    <property type="match status" value="1"/>
</dbReference>
<evidence type="ECO:0000313" key="11">
    <source>
        <dbReference type="Proteomes" id="UP000734854"/>
    </source>
</evidence>
<keyword evidence="6" id="KW-0689">Ribosomal protein</keyword>
<dbReference type="Pfam" id="PF16320">
    <property type="entry name" value="Ribosomal_L12_N"/>
    <property type="match status" value="1"/>
</dbReference>
<dbReference type="Gene3D" id="3.30.1390.10">
    <property type="match status" value="1"/>
</dbReference>
<dbReference type="GO" id="GO:0003735">
    <property type="term" value="F:structural constituent of ribosome"/>
    <property type="evidence" value="ECO:0007669"/>
    <property type="project" value="InterPro"/>
</dbReference>
<dbReference type="PANTHER" id="PTHR45987:SF26">
    <property type="entry name" value="LARGE RIBOSOMAL SUBUNIT PROTEIN BL12CX-RELATED"/>
    <property type="match status" value="1"/>
</dbReference>
<name>A0A8J5CA95_ZINOF</name>
<keyword evidence="5" id="KW-0809">Transit peptide</keyword>
<dbReference type="GO" id="GO:0003729">
    <property type="term" value="F:mRNA binding"/>
    <property type="evidence" value="ECO:0007669"/>
    <property type="project" value="TreeGrafter"/>
</dbReference>
<dbReference type="HAMAP" id="MF_00368">
    <property type="entry name" value="Ribosomal_bL12"/>
    <property type="match status" value="1"/>
</dbReference>
<dbReference type="GO" id="GO:0005840">
    <property type="term" value="C:ribosome"/>
    <property type="evidence" value="ECO:0007669"/>
    <property type="project" value="UniProtKB-KW"/>
</dbReference>
<evidence type="ECO:0008006" key="12">
    <source>
        <dbReference type="Google" id="ProtNLM"/>
    </source>
</evidence>
<comment type="subcellular location">
    <subcellularLocation>
        <location evidence="1">Plastid</location>
        <location evidence="1">Chloroplast</location>
    </subcellularLocation>
</comment>
<reference evidence="10 11" key="1">
    <citation type="submission" date="2020-08" db="EMBL/GenBank/DDBJ databases">
        <title>Plant Genome Project.</title>
        <authorList>
            <person name="Zhang R.-G."/>
        </authorList>
    </citation>
    <scope>NUCLEOTIDE SEQUENCE [LARGE SCALE GENOMIC DNA]</scope>
    <source>
        <tissue evidence="10">Rhizome</tissue>
    </source>
</reference>
<dbReference type="AlphaFoldDB" id="A0A8J5CA95"/>
<keyword evidence="3" id="KW-0150">Chloroplast</keyword>
<dbReference type="FunFam" id="3.30.1390.10:FF:000001">
    <property type="entry name" value="50S ribosomal protein L7/L12"/>
    <property type="match status" value="1"/>
</dbReference>
<evidence type="ECO:0000256" key="4">
    <source>
        <dbReference type="ARBA" id="ARBA00022640"/>
    </source>
</evidence>
<feature type="domain" description="Large ribosomal subunit protein bL12 oligomerization" evidence="9">
    <location>
        <begin position="60"/>
        <end position="106"/>
    </location>
</feature>
<gene>
    <name evidence="10" type="ORF">ZIOFF_067422</name>
</gene>
<dbReference type="GO" id="GO:1990904">
    <property type="term" value="C:ribonucleoprotein complex"/>
    <property type="evidence" value="ECO:0007669"/>
    <property type="project" value="UniProtKB-KW"/>
</dbReference>
<dbReference type="CDD" id="cd00387">
    <property type="entry name" value="Ribosomal_L7_L12"/>
    <property type="match status" value="1"/>
</dbReference>
<evidence type="ECO:0000313" key="10">
    <source>
        <dbReference type="EMBL" id="KAG6473505.1"/>
    </source>
</evidence>
<evidence type="ECO:0000256" key="2">
    <source>
        <dbReference type="ARBA" id="ARBA00007197"/>
    </source>
</evidence>
<dbReference type="GO" id="GO:0009507">
    <property type="term" value="C:chloroplast"/>
    <property type="evidence" value="ECO:0007669"/>
    <property type="project" value="UniProtKB-SubCell"/>
</dbReference>
<keyword evidence="4" id="KW-0934">Plastid</keyword>
<dbReference type="InterPro" id="IPR036235">
    <property type="entry name" value="Ribosomal_bL12_oligo_N_sf"/>
</dbReference>
<evidence type="ECO:0000256" key="5">
    <source>
        <dbReference type="ARBA" id="ARBA00022946"/>
    </source>
</evidence>
<organism evidence="10 11">
    <name type="scientific">Zingiber officinale</name>
    <name type="common">Ginger</name>
    <name type="synonym">Amomum zingiber</name>
    <dbReference type="NCBI Taxonomy" id="94328"/>
    <lineage>
        <taxon>Eukaryota</taxon>
        <taxon>Viridiplantae</taxon>
        <taxon>Streptophyta</taxon>
        <taxon>Embryophyta</taxon>
        <taxon>Tracheophyta</taxon>
        <taxon>Spermatophyta</taxon>
        <taxon>Magnoliopsida</taxon>
        <taxon>Liliopsida</taxon>
        <taxon>Zingiberales</taxon>
        <taxon>Zingiberaceae</taxon>
        <taxon>Zingiber</taxon>
    </lineage>
</organism>
<keyword evidence="7" id="KW-0687">Ribonucleoprotein</keyword>
<dbReference type="SUPFAM" id="SSF48300">
    <property type="entry name" value="Ribosomal protein L7/12, oligomerisation (N-terminal) domain"/>
    <property type="match status" value="1"/>
</dbReference>
<dbReference type="InterPro" id="IPR013823">
    <property type="entry name" value="Ribosomal_bL12_C"/>
</dbReference>
<dbReference type="Pfam" id="PF00542">
    <property type="entry name" value="Ribosomal_L12"/>
    <property type="match status" value="1"/>
</dbReference>
<dbReference type="InterPro" id="IPR000206">
    <property type="entry name" value="Ribosomal_bL12"/>
</dbReference>
<dbReference type="NCBIfam" id="TIGR00855">
    <property type="entry name" value="L12"/>
    <property type="match status" value="1"/>
</dbReference>
<evidence type="ECO:0000256" key="1">
    <source>
        <dbReference type="ARBA" id="ARBA00004229"/>
    </source>
</evidence>
<evidence type="ECO:0000256" key="7">
    <source>
        <dbReference type="ARBA" id="ARBA00023274"/>
    </source>
</evidence>
<comment type="caution">
    <text evidence="10">The sequence shown here is derived from an EMBL/GenBank/DDBJ whole genome shotgun (WGS) entry which is preliminary data.</text>
</comment>
<protein>
    <recommendedName>
        <fullName evidence="12">50S ribosomal protein L12, chloroplastic</fullName>
    </recommendedName>
</protein>
<comment type="similarity">
    <text evidence="2">Belongs to the bacterial ribosomal protein bL12 family.</text>
</comment>
<evidence type="ECO:0000256" key="3">
    <source>
        <dbReference type="ARBA" id="ARBA00022528"/>
    </source>
</evidence>
<proteinExistence type="inferred from homology"/>
<sequence length="190" mass="20154">MPMIAAYASPNQRWLYSAPSTTSSSPESPSNALKFAAQLLPHRGCRRATFVRPPAAVSPKIEEIGTIISNLTLEEVRSLVDHLQDRLVVSVAAFAPAAVAVAPGAATDVASGGEAAVEEKTEFDVVIEEVPSNAKIATIKVVRALTNLPLKEAKDLIEGLPKKFKEGASKEEAEEAKKQLKEVGAKVSIV</sequence>
<accession>A0A8J5CA95</accession>
<dbReference type="GO" id="GO:0006412">
    <property type="term" value="P:translation"/>
    <property type="evidence" value="ECO:0007669"/>
    <property type="project" value="InterPro"/>
</dbReference>